<dbReference type="EMBL" id="CZVV01000103">
    <property type="protein sequence ID" value="CUT03925.1"/>
    <property type="molecule type" value="Genomic_DNA"/>
</dbReference>
<keyword evidence="3" id="KW-1003">Cell membrane</keyword>
<evidence type="ECO:0000259" key="8">
    <source>
        <dbReference type="Pfam" id="PF02308"/>
    </source>
</evidence>
<dbReference type="InterPro" id="IPR049177">
    <property type="entry name" value="MgtC_SapB_SrpB_YhiD_N"/>
</dbReference>
<proteinExistence type="inferred from homology"/>
<comment type="caution">
    <text evidence="9">The sequence shown here is derived from an EMBL/GenBank/DDBJ whole genome shotgun (WGS) entry which is preliminary data.</text>
</comment>
<dbReference type="RefSeq" id="WP_200754045.1">
    <property type="nucleotide sequence ID" value="NZ_CZVV01000103.1"/>
</dbReference>
<evidence type="ECO:0000313" key="9">
    <source>
        <dbReference type="EMBL" id="CUT03925.1"/>
    </source>
</evidence>
<evidence type="ECO:0000256" key="3">
    <source>
        <dbReference type="ARBA" id="ARBA00022475"/>
    </source>
</evidence>
<organism evidence="9 10">
    <name type="scientific">Kryptobacter tengchongensis</name>
    <dbReference type="NCBI Taxonomy" id="1643429"/>
    <lineage>
        <taxon>Bacteria</taxon>
        <taxon>Pseudomonadati</taxon>
        <taxon>Candidatus Kryptoniota</taxon>
        <taxon>Candidatus Kryptobacter</taxon>
    </lineage>
</organism>
<feature type="domain" description="MgtC/SapB/SrpB/YhiD N-terminal" evidence="8">
    <location>
        <begin position="3"/>
        <end position="73"/>
    </location>
</feature>
<sequence length="105" mass="10981">PGRIAAQVVTGIGFIGAGTIIQSKGTITGLTTAATIFVVASIGLAIGSNQIILATVFTAFVLVTLTFLANIEKSLLGKCHFTTLQLEIFDEKGKGRLQEDASDWV</sequence>
<evidence type="ECO:0000256" key="7">
    <source>
        <dbReference type="SAM" id="Phobius"/>
    </source>
</evidence>
<accession>A0A916PCF6</accession>
<evidence type="ECO:0000256" key="6">
    <source>
        <dbReference type="ARBA" id="ARBA00023136"/>
    </source>
</evidence>
<feature type="non-terminal residue" evidence="9">
    <location>
        <position position="1"/>
    </location>
</feature>
<feature type="transmembrane region" description="Helical" evidence="7">
    <location>
        <begin position="27"/>
        <end position="46"/>
    </location>
</feature>
<keyword evidence="5 7" id="KW-1133">Transmembrane helix</keyword>
<reference evidence="9 10" key="1">
    <citation type="submission" date="2015-11" db="EMBL/GenBank/DDBJ databases">
        <authorList>
            <person name="Varghese N."/>
        </authorList>
    </citation>
    <scope>NUCLEOTIDE SEQUENCE [LARGE SCALE GENOMIC DNA]</scope>
    <source>
        <strain evidence="9 10">JGI-25</strain>
    </source>
</reference>
<evidence type="ECO:0000256" key="2">
    <source>
        <dbReference type="ARBA" id="ARBA00009298"/>
    </source>
</evidence>
<dbReference type="GO" id="GO:0005886">
    <property type="term" value="C:plasma membrane"/>
    <property type="evidence" value="ECO:0007669"/>
    <property type="project" value="UniProtKB-SubCell"/>
</dbReference>
<dbReference type="Proteomes" id="UP000243105">
    <property type="component" value="Unassembled WGS sequence"/>
</dbReference>
<name>A0A916PCF6_KRYT1</name>
<comment type="subcellular location">
    <subcellularLocation>
        <location evidence="1">Cell membrane</location>
        <topology evidence="1">Multi-pass membrane protein</topology>
    </subcellularLocation>
</comment>
<dbReference type="AlphaFoldDB" id="A0A916PCF6"/>
<dbReference type="Pfam" id="PF02308">
    <property type="entry name" value="MgtC"/>
    <property type="match status" value="1"/>
</dbReference>
<evidence type="ECO:0000256" key="1">
    <source>
        <dbReference type="ARBA" id="ARBA00004651"/>
    </source>
</evidence>
<keyword evidence="4 7" id="KW-0812">Transmembrane</keyword>
<protein>
    <submittedName>
        <fullName evidence="9">MgtC family protein</fullName>
    </submittedName>
</protein>
<dbReference type="PANTHER" id="PTHR33778">
    <property type="entry name" value="PROTEIN MGTC"/>
    <property type="match status" value="1"/>
</dbReference>
<evidence type="ECO:0000313" key="10">
    <source>
        <dbReference type="Proteomes" id="UP000243105"/>
    </source>
</evidence>
<feature type="transmembrane region" description="Helical" evidence="7">
    <location>
        <begin position="52"/>
        <end position="71"/>
    </location>
</feature>
<dbReference type="InterPro" id="IPR003416">
    <property type="entry name" value="MgtC/SapB/SrpB/YhiD_fam"/>
</dbReference>
<evidence type="ECO:0000256" key="5">
    <source>
        <dbReference type="ARBA" id="ARBA00022989"/>
    </source>
</evidence>
<keyword evidence="6 7" id="KW-0472">Membrane</keyword>
<gene>
    <name evidence="9" type="ORF">JGI25_01323</name>
</gene>
<dbReference type="PANTHER" id="PTHR33778:SF1">
    <property type="entry name" value="MAGNESIUM TRANSPORTER YHID-RELATED"/>
    <property type="match status" value="1"/>
</dbReference>
<comment type="similarity">
    <text evidence="2">Belongs to the MgtC/SapB family.</text>
</comment>
<evidence type="ECO:0000256" key="4">
    <source>
        <dbReference type="ARBA" id="ARBA00022692"/>
    </source>
</evidence>